<organism evidence="1">
    <name type="scientific">human gut metagenome</name>
    <dbReference type="NCBI Taxonomy" id="408170"/>
    <lineage>
        <taxon>unclassified sequences</taxon>
        <taxon>metagenomes</taxon>
        <taxon>organismal metagenomes</taxon>
    </lineage>
</organism>
<gene>
    <name evidence="1" type="ORF">Q604_UNBC18139G0001</name>
</gene>
<protein>
    <submittedName>
        <fullName evidence="1">Uncharacterized protein</fullName>
    </submittedName>
</protein>
<accession>W1WZM2</accession>
<comment type="caution">
    <text evidence="1">The sequence shown here is derived from an EMBL/GenBank/DDBJ whole genome shotgun (WGS) entry which is preliminary data.</text>
</comment>
<reference evidence="1" key="1">
    <citation type="submission" date="2013-12" db="EMBL/GenBank/DDBJ databases">
        <title>A Varibaculum cambriense genome reconstructed from a premature infant gut community with otherwise low bacterial novelty that shifts toward anaerobic metabolism during the third week of life.</title>
        <authorList>
            <person name="Brown C.T."/>
            <person name="Sharon I."/>
            <person name="Thomas B.C."/>
            <person name="Castelle C.J."/>
            <person name="Morowitz M.J."/>
            <person name="Banfield J.F."/>
        </authorList>
    </citation>
    <scope>NUCLEOTIDE SEQUENCE</scope>
</reference>
<proteinExistence type="predicted"/>
<evidence type="ECO:0000313" key="1">
    <source>
        <dbReference type="EMBL" id="ETJ23361.1"/>
    </source>
</evidence>
<name>W1WZM2_9ZZZZ</name>
<sequence length="46" mass="5587">DLQQTVKFADQAYDIYYHIKISSILQEGFCFFMPNARRKSFEIYNF</sequence>
<feature type="non-terminal residue" evidence="1">
    <location>
        <position position="1"/>
    </location>
</feature>
<dbReference type="EMBL" id="AZMM01018139">
    <property type="protein sequence ID" value="ETJ23361.1"/>
    <property type="molecule type" value="Genomic_DNA"/>
</dbReference>
<dbReference type="AlphaFoldDB" id="W1WZM2"/>